<evidence type="ECO:0000313" key="14">
    <source>
        <dbReference type="EMBL" id="OHY92215.1"/>
    </source>
</evidence>
<gene>
    <name evidence="14" type="ORF">BJD16_13570</name>
</gene>
<evidence type="ECO:0000256" key="3">
    <source>
        <dbReference type="ARBA" id="ARBA00009587"/>
    </source>
</evidence>
<evidence type="ECO:0000256" key="9">
    <source>
        <dbReference type="ARBA" id="ARBA00023315"/>
    </source>
</evidence>
<dbReference type="EC" id="2.3.1.20" evidence="4"/>
<keyword evidence="5" id="KW-0444">Lipid biosynthesis</keyword>
<dbReference type="PANTHER" id="PTHR31650:SF1">
    <property type="entry name" value="WAX ESTER SYNTHASE_DIACYLGLYCEROL ACYLTRANSFERASE 4-RELATED"/>
    <property type="match status" value="1"/>
</dbReference>
<dbReference type="GO" id="GO:0004144">
    <property type="term" value="F:diacylglycerol O-acyltransferase activity"/>
    <property type="evidence" value="ECO:0007669"/>
    <property type="project" value="UniProtKB-EC"/>
</dbReference>
<evidence type="ECO:0000259" key="13">
    <source>
        <dbReference type="Pfam" id="PF06974"/>
    </source>
</evidence>
<keyword evidence="6 14" id="KW-0808">Transferase</keyword>
<keyword evidence="7" id="KW-0319">Glycerol metabolism</keyword>
<feature type="domain" description="O-acyltransferase WSD1-like N-terminal" evidence="12">
    <location>
        <begin position="8"/>
        <end position="270"/>
    </location>
</feature>
<reference evidence="14 15" key="1">
    <citation type="submission" date="2016-09" db="EMBL/GenBank/DDBJ databases">
        <title>Draft Genome Sequence of Aeromonas sobria Strain 08005, Isolated from Sick Rana catesbeiana.</title>
        <authorList>
            <person name="Yang Q."/>
        </authorList>
    </citation>
    <scope>NUCLEOTIDE SEQUENCE [LARGE SCALE GENOMIC DNA]</scope>
    <source>
        <strain evidence="14 15">08005</strain>
    </source>
</reference>
<sequence>MPLSEFISCVDTAWLRMDRPNNLMQIIGVLMFEGQLDEPRLRDGLRHTMSVQPRFQQRAMLEGGSYYWRHDPDFDLDQHLKRVILPGKAGKLELEKLVADLASTPLNHQRPLWDMHLTDTSLGGQALVVRIHHAMGDGFSLVRAILTMMDNTPQGSPRPQPSAQQDESTQEEEEMPHGGSRLVRAGLKLTGNLWSRYVDVVTHPTKAMDYLKIGRDVASELCHIATLNDDSPCRLRGKTASTKRVAWSEQIALPDIKAVGKVLGCSVNDLLIAATAGAFRHYLQEKGDDADKVEIRALVPVNMRAPDDDGALGNRFGLVALDLPLDIEHPLQRLYAVRDRMLALRTSLQPIVVLNLLQVLGMAPKAVQQQAVELLSAKASSVITNVPGPQQTLYLAGARLRQPLFWVPQAGDIGVGVSILSYDHTVQLGLITDKKLVPDPDQVVARFAVEFEQLLLLALMEPALHCDPRELDALLG</sequence>
<feature type="compositionally biased region" description="Polar residues" evidence="11">
    <location>
        <begin position="150"/>
        <end position="167"/>
    </location>
</feature>
<dbReference type="Pfam" id="PF03007">
    <property type="entry name" value="WS_DGAT_cat"/>
    <property type="match status" value="1"/>
</dbReference>
<evidence type="ECO:0000256" key="10">
    <source>
        <dbReference type="ARBA" id="ARBA00048109"/>
    </source>
</evidence>
<dbReference type="InterPro" id="IPR045034">
    <property type="entry name" value="O-acyltransferase_WSD1-like"/>
</dbReference>
<keyword evidence="8" id="KW-0443">Lipid metabolism</keyword>
<feature type="region of interest" description="Disordered" evidence="11">
    <location>
        <begin position="150"/>
        <end position="181"/>
    </location>
</feature>
<dbReference type="Gene3D" id="3.30.559.10">
    <property type="entry name" value="Chloramphenicol acetyltransferase-like domain"/>
    <property type="match status" value="1"/>
</dbReference>
<comment type="pathway">
    <text evidence="2">Lipid metabolism.</text>
</comment>
<dbReference type="InterPro" id="IPR004255">
    <property type="entry name" value="O-acyltransferase_WSD1_N"/>
</dbReference>
<dbReference type="SUPFAM" id="SSF52777">
    <property type="entry name" value="CoA-dependent acyltransferases"/>
    <property type="match status" value="2"/>
</dbReference>
<dbReference type="InterPro" id="IPR023213">
    <property type="entry name" value="CAT-like_dom_sf"/>
</dbReference>
<evidence type="ECO:0000256" key="4">
    <source>
        <dbReference type="ARBA" id="ARBA00013244"/>
    </source>
</evidence>
<dbReference type="PANTHER" id="PTHR31650">
    <property type="entry name" value="O-ACYLTRANSFERASE (WSD1-LIKE) FAMILY PROTEIN"/>
    <property type="match status" value="1"/>
</dbReference>
<accession>A0A1S2CU72</accession>
<dbReference type="GO" id="GO:0006071">
    <property type="term" value="P:glycerol metabolic process"/>
    <property type="evidence" value="ECO:0007669"/>
    <property type="project" value="UniProtKB-KW"/>
</dbReference>
<evidence type="ECO:0000256" key="8">
    <source>
        <dbReference type="ARBA" id="ARBA00023098"/>
    </source>
</evidence>
<evidence type="ECO:0000256" key="5">
    <source>
        <dbReference type="ARBA" id="ARBA00022516"/>
    </source>
</evidence>
<dbReference type="GeneID" id="58923085"/>
<dbReference type="OrthoDB" id="9810950at2"/>
<organism evidence="14 15">
    <name type="scientific">Aeromonas sobria</name>
    <dbReference type="NCBI Taxonomy" id="646"/>
    <lineage>
        <taxon>Bacteria</taxon>
        <taxon>Pseudomonadati</taxon>
        <taxon>Pseudomonadota</taxon>
        <taxon>Gammaproteobacteria</taxon>
        <taxon>Aeromonadales</taxon>
        <taxon>Aeromonadaceae</taxon>
        <taxon>Aeromonas</taxon>
    </lineage>
</organism>
<evidence type="ECO:0000256" key="6">
    <source>
        <dbReference type="ARBA" id="ARBA00022679"/>
    </source>
</evidence>
<comment type="pathway">
    <text evidence="1">Glycerolipid metabolism; triacylglycerol biosynthesis.</text>
</comment>
<evidence type="ECO:0000259" key="12">
    <source>
        <dbReference type="Pfam" id="PF03007"/>
    </source>
</evidence>
<proteinExistence type="inferred from homology"/>
<dbReference type="InterPro" id="IPR009721">
    <property type="entry name" value="O-acyltransferase_WSD1_C"/>
</dbReference>
<dbReference type="GO" id="GO:0005886">
    <property type="term" value="C:plasma membrane"/>
    <property type="evidence" value="ECO:0007669"/>
    <property type="project" value="TreeGrafter"/>
</dbReference>
<dbReference type="Proteomes" id="UP000179934">
    <property type="component" value="Unassembled WGS sequence"/>
</dbReference>
<dbReference type="AlphaFoldDB" id="A0A1S2CU72"/>
<evidence type="ECO:0000313" key="15">
    <source>
        <dbReference type="Proteomes" id="UP000179934"/>
    </source>
</evidence>
<evidence type="ECO:0000256" key="1">
    <source>
        <dbReference type="ARBA" id="ARBA00004771"/>
    </source>
</evidence>
<dbReference type="InterPro" id="IPR014292">
    <property type="entry name" value="Acyl_transf_WS/DGAT"/>
</dbReference>
<comment type="caution">
    <text evidence="14">The sequence shown here is derived from an EMBL/GenBank/DDBJ whole genome shotgun (WGS) entry which is preliminary data.</text>
</comment>
<comment type="similarity">
    <text evidence="3">Belongs to the long-chain O-acyltransferase family.</text>
</comment>
<dbReference type="Pfam" id="PF06974">
    <property type="entry name" value="WS_DGAT_C"/>
    <property type="match status" value="1"/>
</dbReference>
<evidence type="ECO:0000256" key="11">
    <source>
        <dbReference type="SAM" id="MobiDB-lite"/>
    </source>
</evidence>
<dbReference type="GO" id="GO:0019432">
    <property type="term" value="P:triglyceride biosynthetic process"/>
    <property type="evidence" value="ECO:0007669"/>
    <property type="project" value="UniProtKB-UniPathway"/>
</dbReference>
<dbReference type="NCBIfam" id="TIGR02946">
    <property type="entry name" value="acyl_WS_DGAT"/>
    <property type="match status" value="1"/>
</dbReference>
<keyword evidence="9 14" id="KW-0012">Acyltransferase</keyword>
<protein>
    <recommendedName>
        <fullName evidence="4">diacylglycerol O-acyltransferase</fullName>
        <ecNumber evidence="4">2.3.1.20</ecNumber>
    </recommendedName>
</protein>
<dbReference type="RefSeq" id="WP_042021945.1">
    <property type="nucleotide sequence ID" value="NZ_CDBW01000029.1"/>
</dbReference>
<evidence type="ECO:0000256" key="7">
    <source>
        <dbReference type="ARBA" id="ARBA00022798"/>
    </source>
</evidence>
<evidence type="ECO:0000256" key="2">
    <source>
        <dbReference type="ARBA" id="ARBA00005189"/>
    </source>
</evidence>
<name>A0A1S2CU72_AERSO</name>
<dbReference type="STRING" id="646.BJD16_13570"/>
<dbReference type="EMBL" id="MKFU01000015">
    <property type="protein sequence ID" value="OHY92215.1"/>
    <property type="molecule type" value="Genomic_DNA"/>
</dbReference>
<feature type="domain" description="O-acyltransferase WSD1 C-terminal" evidence="13">
    <location>
        <begin position="313"/>
        <end position="454"/>
    </location>
</feature>
<dbReference type="UniPathway" id="UPA00282"/>
<comment type="catalytic activity">
    <reaction evidence="10">
        <text>an acyl-CoA + a 1,2-diacyl-sn-glycerol = a triacyl-sn-glycerol + CoA</text>
        <dbReference type="Rhea" id="RHEA:10868"/>
        <dbReference type="ChEBI" id="CHEBI:17815"/>
        <dbReference type="ChEBI" id="CHEBI:57287"/>
        <dbReference type="ChEBI" id="CHEBI:58342"/>
        <dbReference type="ChEBI" id="CHEBI:64615"/>
        <dbReference type="EC" id="2.3.1.20"/>
    </reaction>
</comment>